<dbReference type="PANTHER" id="PTHR32133">
    <property type="entry name" value="OS07G0120400 PROTEIN"/>
    <property type="match status" value="1"/>
</dbReference>
<dbReference type="InterPro" id="IPR036047">
    <property type="entry name" value="F-box-like_dom_sf"/>
</dbReference>
<reference evidence="3" key="2">
    <citation type="submission" date="2018-10" db="UniProtKB">
        <authorList>
            <consortium name="EnsemblPlants"/>
        </authorList>
    </citation>
    <scope>IDENTIFICATION</scope>
</reference>
<dbReference type="SUPFAM" id="SSF81383">
    <property type="entry name" value="F-box domain"/>
    <property type="match status" value="1"/>
</dbReference>
<dbReference type="Proteomes" id="UP000019116">
    <property type="component" value="Chromosome 6A"/>
</dbReference>
<keyword evidence="4" id="KW-1185">Reference proteome</keyword>
<name>A0A3B6NH71_WHEAT</name>
<dbReference type="InterPro" id="IPR056594">
    <property type="entry name" value="AT5G49610-like_b-prop"/>
</dbReference>
<accession>A0A3B6NH71</accession>
<feature type="domain" description="F-box" evidence="1">
    <location>
        <begin position="48"/>
        <end position="86"/>
    </location>
</feature>
<evidence type="ECO:0000313" key="4">
    <source>
        <dbReference type="Proteomes" id="UP000019116"/>
    </source>
</evidence>
<dbReference type="OrthoDB" id="605137at2759"/>
<dbReference type="EnsemblPlants" id="TraesCS6A02G007700.2">
    <property type="protein sequence ID" value="TraesCS6A02G007700.2"/>
    <property type="gene ID" value="TraesCS6A02G007700"/>
</dbReference>
<evidence type="ECO:0000259" key="1">
    <source>
        <dbReference type="Pfam" id="PF00646"/>
    </source>
</evidence>
<dbReference type="InterPro" id="IPR001810">
    <property type="entry name" value="F-box_dom"/>
</dbReference>
<evidence type="ECO:0000259" key="2">
    <source>
        <dbReference type="Pfam" id="PF23635"/>
    </source>
</evidence>
<gene>
    <name evidence="3" type="primary">LOC123129907</name>
</gene>
<reference evidence="3" key="1">
    <citation type="submission" date="2018-08" db="EMBL/GenBank/DDBJ databases">
        <authorList>
            <person name="Rossello M."/>
        </authorList>
    </citation>
    <scope>NUCLEOTIDE SEQUENCE [LARGE SCALE GENOMIC DNA]</scope>
    <source>
        <strain evidence="3">cv. Chinese Spring</strain>
    </source>
</reference>
<dbReference type="Gramene" id="TraesCS6A02G007700.2">
    <property type="protein sequence ID" value="TraesCS6A02G007700.2"/>
    <property type="gene ID" value="TraesCS6A02G007700"/>
</dbReference>
<organism evidence="3">
    <name type="scientific">Triticum aestivum</name>
    <name type="common">Wheat</name>
    <dbReference type="NCBI Taxonomy" id="4565"/>
    <lineage>
        <taxon>Eukaryota</taxon>
        <taxon>Viridiplantae</taxon>
        <taxon>Streptophyta</taxon>
        <taxon>Embryophyta</taxon>
        <taxon>Tracheophyta</taxon>
        <taxon>Spermatophyta</taxon>
        <taxon>Magnoliopsida</taxon>
        <taxon>Liliopsida</taxon>
        <taxon>Poales</taxon>
        <taxon>Poaceae</taxon>
        <taxon>BOP clade</taxon>
        <taxon>Pooideae</taxon>
        <taxon>Triticodae</taxon>
        <taxon>Triticeae</taxon>
        <taxon>Triticinae</taxon>
        <taxon>Triticum</taxon>
    </lineage>
</organism>
<protein>
    <submittedName>
        <fullName evidence="3">Uncharacterized protein</fullName>
    </submittedName>
</protein>
<proteinExistence type="predicted"/>
<feature type="domain" description="F-box protein AT5G49610-like beta-propeller" evidence="2">
    <location>
        <begin position="141"/>
        <end position="352"/>
    </location>
</feature>
<dbReference type="PANTHER" id="PTHR32133:SF328">
    <property type="entry name" value="F-BOX DOMAIN-CONTAINING PROTEIN"/>
    <property type="match status" value="1"/>
</dbReference>
<sequence length="415" mass="46430">MCESSYLLCVCCAGWIVNPTPSSQSMDGNRLLCSRPPADPLSDVLGDDNLLTKILIRLPPKPSSLPRASVVCKQWGSILSEPEFRKRFRKHHRKPPLLGFFRGYAKNFIPSMDSPDRIPAARFSLPKSSTPYHQNEAYMGCRHGLSLLINLHKLETVVWDPLTGEERIVAFPPGCTLGRSWAWHGAVLCVNAEDGHVHGDCFSSPFKLVLIFADYNTPALCSVYDSASGVWGNIFSTMTKTAGMSWLRRPSILVGNALCLLIRGGDVLVFDLEMQSLGLIKKPVENHGTDNWCFQLLRMENDGLGLAVLLDLTIELWERKSNRDGVFEWVLLQKTIPLEGMVPTRMDSVLFVGYDEDANVIVLTTMTGNFTLQLDSMQIKHIVKRNNICHDTFYPYRNFCTPGRRVGAKGADLKL</sequence>
<dbReference type="Pfam" id="PF23635">
    <property type="entry name" value="Beta-prop_AT5G49610-like"/>
    <property type="match status" value="1"/>
</dbReference>
<dbReference type="Pfam" id="PF00646">
    <property type="entry name" value="F-box"/>
    <property type="match status" value="1"/>
</dbReference>
<evidence type="ECO:0000313" key="3">
    <source>
        <dbReference type="EnsemblPlants" id="TraesCS6A02G007700.2"/>
    </source>
</evidence>
<dbReference type="STRING" id="4565.A0A3B6NH71"/>
<dbReference type="AlphaFoldDB" id="A0A3B6NH71"/>
<dbReference type="Gramene" id="TraesCS6A03G0015400.2">
    <property type="protein sequence ID" value="TraesCS6A03G0015400.2.CDS"/>
    <property type="gene ID" value="TraesCS6A03G0015400"/>
</dbReference>